<dbReference type="Proteomes" id="UP000230750">
    <property type="component" value="Unassembled WGS sequence"/>
</dbReference>
<protein>
    <submittedName>
        <fullName evidence="1">Uncharacterized protein</fullName>
    </submittedName>
</protein>
<reference evidence="1 2" key="1">
    <citation type="journal article" date="2017" name="PLoS Biol.">
        <title>The sea cucumber genome provides insights into morphological evolution and visceral regeneration.</title>
        <authorList>
            <person name="Zhang X."/>
            <person name="Sun L."/>
            <person name="Yuan J."/>
            <person name="Sun Y."/>
            <person name="Gao Y."/>
            <person name="Zhang L."/>
            <person name="Li S."/>
            <person name="Dai H."/>
            <person name="Hamel J.F."/>
            <person name="Liu C."/>
            <person name="Yu Y."/>
            <person name="Liu S."/>
            <person name="Lin W."/>
            <person name="Guo K."/>
            <person name="Jin S."/>
            <person name="Xu P."/>
            <person name="Storey K.B."/>
            <person name="Huan P."/>
            <person name="Zhang T."/>
            <person name="Zhou Y."/>
            <person name="Zhang J."/>
            <person name="Lin C."/>
            <person name="Li X."/>
            <person name="Xing L."/>
            <person name="Huo D."/>
            <person name="Sun M."/>
            <person name="Wang L."/>
            <person name="Mercier A."/>
            <person name="Li F."/>
            <person name="Yang H."/>
            <person name="Xiang J."/>
        </authorList>
    </citation>
    <scope>NUCLEOTIDE SEQUENCE [LARGE SCALE GENOMIC DNA]</scope>
    <source>
        <strain evidence="1">Shaxun</strain>
        <tissue evidence="1">Muscle</tissue>
    </source>
</reference>
<gene>
    <name evidence="1" type="ORF">BSL78_28429</name>
</gene>
<sequence length="87" mass="10552">MTNKSPVCRKYIKWSEKASKCVVENFECYTKGLAEKKLQSRNEIEDFLEEGAIDHMFDWWTVRTKIFNETNKHRFRERARSVEMKML</sequence>
<evidence type="ECO:0000313" key="2">
    <source>
        <dbReference type="Proteomes" id="UP000230750"/>
    </source>
</evidence>
<dbReference type="AlphaFoldDB" id="A0A2G8JG73"/>
<comment type="caution">
    <text evidence="1">The sequence shown here is derived from an EMBL/GenBank/DDBJ whole genome shotgun (WGS) entry which is preliminary data.</text>
</comment>
<keyword evidence="2" id="KW-1185">Reference proteome</keyword>
<name>A0A2G8JG73_STIJA</name>
<organism evidence="1 2">
    <name type="scientific">Stichopus japonicus</name>
    <name type="common">Sea cucumber</name>
    <dbReference type="NCBI Taxonomy" id="307972"/>
    <lineage>
        <taxon>Eukaryota</taxon>
        <taxon>Metazoa</taxon>
        <taxon>Echinodermata</taxon>
        <taxon>Eleutherozoa</taxon>
        <taxon>Echinozoa</taxon>
        <taxon>Holothuroidea</taxon>
        <taxon>Aspidochirotacea</taxon>
        <taxon>Aspidochirotida</taxon>
        <taxon>Stichopodidae</taxon>
        <taxon>Apostichopus</taxon>
    </lineage>
</organism>
<proteinExistence type="predicted"/>
<dbReference type="EMBL" id="MRZV01002089">
    <property type="protein sequence ID" value="PIK34750.1"/>
    <property type="molecule type" value="Genomic_DNA"/>
</dbReference>
<evidence type="ECO:0000313" key="1">
    <source>
        <dbReference type="EMBL" id="PIK34750.1"/>
    </source>
</evidence>
<accession>A0A2G8JG73</accession>